<feature type="region of interest" description="Disordered" evidence="8">
    <location>
        <begin position="522"/>
        <end position="570"/>
    </location>
</feature>
<feature type="compositionally biased region" description="Basic residues" evidence="8">
    <location>
        <begin position="524"/>
        <end position="538"/>
    </location>
</feature>
<protein>
    <recommendedName>
        <fullName evidence="3">peptidyl-tRNA hydrolase</fullName>
        <ecNumber evidence="3">3.1.1.29</ecNumber>
    </recommendedName>
</protein>
<feature type="region of interest" description="Disordered" evidence="8">
    <location>
        <begin position="262"/>
        <end position="379"/>
    </location>
</feature>
<dbReference type="CDD" id="cd02430">
    <property type="entry name" value="PTH2"/>
    <property type="match status" value="1"/>
</dbReference>
<keyword evidence="10" id="KW-1185">Reference proteome</keyword>
<feature type="compositionally biased region" description="Basic residues" evidence="8">
    <location>
        <begin position="591"/>
        <end position="603"/>
    </location>
</feature>
<proteinExistence type="inferred from homology"/>
<feature type="compositionally biased region" description="Acidic residues" evidence="8">
    <location>
        <begin position="541"/>
        <end position="563"/>
    </location>
</feature>
<feature type="region of interest" description="Disordered" evidence="8">
    <location>
        <begin position="863"/>
        <end position="901"/>
    </location>
</feature>
<feature type="region of interest" description="Disordered" evidence="8">
    <location>
        <begin position="590"/>
        <end position="708"/>
    </location>
</feature>
<dbReference type="InterPro" id="IPR002833">
    <property type="entry name" value="PTH2"/>
</dbReference>
<dbReference type="GO" id="GO:0045292">
    <property type="term" value="P:mRNA cis splicing, via spliceosome"/>
    <property type="evidence" value="ECO:0007669"/>
    <property type="project" value="TreeGrafter"/>
</dbReference>
<comment type="similarity">
    <text evidence="2">Belongs to the SNU66/SART1 family.</text>
</comment>
<dbReference type="InterPro" id="IPR023476">
    <property type="entry name" value="Pep_tRNA_hydro_II_dom_sf"/>
</dbReference>
<accession>A0A6G1KHN7</accession>
<evidence type="ECO:0000256" key="6">
    <source>
        <dbReference type="ARBA" id="ARBA00038050"/>
    </source>
</evidence>
<comment type="similarity">
    <text evidence="6">Belongs to the PTH2 family.</text>
</comment>
<feature type="compositionally biased region" description="Basic and acidic residues" evidence="8">
    <location>
        <begin position="44"/>
        <end position="54"/>
    </location>
</feature>
<feature type="compositionally biased region" description="Basic and acidic residues" evidence="8">
    <location>
        <begin position="359"/>
        <end position="375"/>
    </location>
</feature>
<feature type="region of interest" description="Disordered" evidence="8">
    <location>
        <begin position="769"/>
        <end position="798"/>
    </location>
</feature>
<evidence type="ECO:0000256" key="3">
    <source>
        <dbReference type="ARBA" id="ARBA00013260"/>
    </source>
</evidence>
<dbReference type="InterPro" id="IPR005011">
    <property type="entry name" value="SNU66/SART1"/>
</dbReference>
<dbReference type="FunFam" id="3.40.1490.10:FF:000001">
    <property type="entry name" value="Peptidyl-tRNA hydrolase 2"/>
    <property type="match status" value="1"/>
</dbReference>
<feature type="compositionally biased region" description="Basic and acidic residues" evidence="8">
    <location>
        <begin position="287"/>
        <end position="334"/>
    </location>
</feature>
<dbReference type="NCBIfam" id="TIGR00283">
    <property type="entry name" value="arch_pth2"/>
    <property type="match status" value="1"/>
</dbReference>
<dbReference type="Pfam" id="PF03343">
    <property type="entry name" value="SART-1"/>
    <property type="match status" value="1"/>
</dbReference>
<dbReference type="GO" id="GO:0004045">
    <property type="term" value="F:peptidyl-tRNA hydrolase activity"/>
    <property type="evidence" value="ECO:0007669"/>
    <property type="project" value="UniProtKB-EC"/>
</dbReference>
<evidence type="ECO:0000256" key="2">
    <source>
        <dbReference type="ARBA" id="ARBA00006076"/>
    </source>
</evidence>
<organism evidence="9 10">
    <name type="scientific">Pleomassaria siparia CBS 279.74</name>
    <dbReference type="NCBI Taxonomy" id="1314801"/>
    <lineage>
        <taxon>Eukaryota</taxon>
        <taxon>Fungi</taxon>
        <taxon>Dikarya</taxon>
        <taxon>Ascomycota</taxon>
        <taxon>Pezizomycotina</taxon>
        <taxon>Dothideomycetes</taxon>
        <taxon>Pleosporomycetidae</taxon>
        <taxon>Pleosporales</taxon>
        <taxon>Pleomassariaceae</taxon>
        <taxon>Pleomassaria</taxon>
    </lineage>
</organism>
<comment type="catalytic activity">
    <reaction evidence="7">
        <text>an N-acyl-L-alpha-aminoacyl-tRNA + H2O = an N-acyl-L-amino acid + a tRNA + H(+)</text>
        <dbReference type="Rhea" id="RHEA:54448"/>
        <dbReference type="Rhea" id="RHEA-COMP:10123"/>
        <dbReference type="Rhea" id="RHEA-COMP:13883"/>
        <dbReference type="ChEBI" id="CHEBI:15377"/>
        <dbReference type="ChEBI" id="CHEBI:15378"/>
        <dbReference type="ChEBI" id="CHEBI:59874"/>
        <dbReference type="ChEBI" id="CHEBI:78442"/>
        <dbReference type="ChEBI" id="CHEBI:138191"/>
        <dbReference type="EC" id="3.1.1.29"/>
    </reaction>
</comment>
<evidence type="ECO:0000256" key="1">
    <source>
        <dbReference type="ARBA" id="ARBA00004123"/>
    </source>
</evidence>
<evidence type="ECO:0000256" key="8">
    <source>
        <dbReference type="SAM" id="MobiDB-lite"/>
    </source>
</evidence>
<feature type="compositionally biased region" description="Basic and acidic residues" evidence="8">
    <location>
        <begin position="769"/>
        <end position="778"/>
    </location>
</feature>
<keyword evidence="4" id="KW-0378">Hydrolase</keyword>
<dbReference type="EC" id="3.1.1.29" evidence="3"/>
<gene>
    <name evidence="9" type="ORF">K504DRAFT_474461</name>
</gene>
<evidence type="ECO:0000313" key="10">
    <source>
        <dbReference type="Proteomes" id="UP000799428"/>
    </source>
</evidence>
<dbReference type="EMBL" id="MU005766">
    <property type="protein sequence ID" value="KAF2711992.1"/>
    <property type="molecule type" value="Genomic_DNA"/>
</dbReference>
<sequence>MADKPPPTTASIAIASALIAGVTGYFIGQAKQLGLFGGSPVRIPSDKDRKKNADESDGDYEDSSDDEEGPLSEFPGHGEECKLVLVVRTDLGMTKGKIGAQCGHATLACYKHFLKNAPNSPILKRWERSGQMKVALQVKSEEELEMLQARALSLGLSAHIIHDAGRTQIASGSATVFFPSFNCQRHPQGLEISRPGTPTTELKPEGVDGSIIGRTARPSTEHTPRGGRDSRTQVVGEEKKTPSGSFPEMNRIRAEMGVAPLPVPGATGPAFKAKNDDPEEEPASTIETREAAGFDNWRKLEEEAAKKKQREERAATIRKEREKAQRFAKLEGKGLAESAPEEDDLAWLKGSKKRQKKIAKAEKTQREHEEREREAQAALQYTEADLAGVKVGHELDQFDDGEDQILVLKDTAVDADEDDELEAVSLKERERLQEKIDSKKRKRAYDPNAMDEAGQSSILAQYDEEIDGKKHKAFTLNGQGNIVEEAQRDASGVPKPKKVAVSLDFLKEEVEANDYMDISEVKVKKSKKKKSKSSRRKHVENEEDAFAIPEEAAEEDMEIDEPENVAPKPKKILFEGSFVDDDDLQASLKAQRQKALKKKHKKLGPADLARQIREEASAPQTPDIQDTIEEDEEPGLIIDETTEFVENLHQPGTAEDAEERPRKRQKSSQPSNGINSVGVDEEGDVDMAQQSYAEVGEERQRSASIGITGTGLDEEKTIDQGLGATLALLKQRGVITTSESGDMNALYRERQHFLNERQRAEAAAERLAKEQRERERTSSRWHNMTPREREEWARKNNTNRDQLESRKLADIFNKEYKPNVTLNYVDEHGRHMNQKEAFKKLSHQFHGKTSGNTKTQKHLDKIAAEKKKEAESALQTTHTGGLGSARGQQAKKTKQAGVRLL</sequence>
<reference evidence="9" key="1">
    <citation type="journal article" date="2020" name="Stud. Mycol.">
        <title>101 Dothideomycetes genomes: a test case for predicting lifestyles and emergence of pathogens.</title>
        <authorList>
            <person name="Haridas S."/>
            <person name="Albert R."/>
            <person name="Binder M."/>
            <person name="Bloem J."/>
            <person name="Labutti K."/>
            <person name="Salamov A."/>
            <person name="Andreopoulos B."/>
            <person name="Baker S."/>
            <person name="Barry K."/>
            <person name="Bills G."/>
            <person name="Bluhm B."/>
            <person name="Cannon C."/>
            <person name="Castanera R."/>
            <person name="Culley D."/>
            <person name="Daum C."/>
            <person name="Ezra D."/>
            <person name="Gonzalez J."/>
            <person name="Henrissat B."/>
            <person name="Kuo A."/>
            <person name="Liang C."/>
            <person name="Lipzen A."/>
            <person name="Lutzoni F."/>
            <person name="Magnuson J."/>
            <person name="Mondo S."/>
            <person name="Nolan M."/>
            <person name="Ohm R."/>
            <person name="Pangilinan J."/>
            <person name="Park H.-J."/>
            <person name="Ramirez L."/>
            <person name="Alfaro M."/>
            <person name="Sun H."/>
            <person name="Tritt A."/>
            <person name="Yoshinaga Y."/>
            <person name="Zwiers L.-H."/>
            <person name="Turgeon B."/>
            <person name="Goodwin S."/>
            <person name="Spatafora J."/>
            <person name="Crous P."/>
            <person name="Grigoriev I."/>
        </authorList>
    </citation>
    <scope>NUCLEOTIDE SEQUENCE</scope>
    <source>
        <strain evidence="9">CBS 279.74</strain>
    </source>
</reference>
<dbReference type="SUPFAM" id="SSF102462">
    <property type="entry name" value="Peptidyl-tRNA hydrolase II"/>
    <property type="match status" value="1"/>
</dbReference>
<feature type="compositionally biased region" description="Basic and acidic residues" evidence="8">
    <location>
        <begin position="219"/>
        <end position="241"/>
    </location>
</feature>
<dbReference type="OrthoDB" id="5583at2759"/>
<evidence type="ECO:0000256" key="7">
    <source>
        <dbReference type="ARBA" id="ARBA00048707"/>
    </source>
</evidence>
<dbReference type="GO" id="GO:0000481">
    <property type="term" value="P:maturation of 5S rRNA"/>
    <property type="evidence" value="ECO:0007669"/>
    <property type="project" value="TreeGrafter"/>
</dbReference>
<dbReference type="AlphaFoldDB" id="A0A6G1KHN7"/>
<dbReference type="Gene3D" id="3.40.1490.10">
    <property type="entry name" value="Bit1"/>
    <property type="match status" value="1"/>
</dbReference>
<dbReference type="Proteomes" id="UP000799428">
    <property type="component" value="Unassembled WGS sequence"/>
</dbReference>
<name>A0A6G1KHN7_9PLEO</name>
<feature type="region of interest" description="Disordered" evidence="8">
    <location>
        <begin position="189"/>
        <end position="249"/>
    </location>
</feature>
<dbReference type="Pfam" id="PF01981">
    <property type="entry name" value="PTH2"/>
    <property type="match status" value="1"/>
</dbReference>
<evidence type="ECO:0000313" key="9">
    <source>
        <dbReference type="EMBL" id="KAF2711992.1"/>
    </source>
</evidence>
<evidence type="ECO:0000256" key="4">
    <source>
        <dbReference type="ARBA" id="ARBA00022801"/>
    </source>
</evidence>
<feature type="compositionally biased region" description="Basic and acidic residues" evidence="8">
    <location>
        <begin position="785"/>
        <end position="794"/>
    </location>
</feature>
<evidence type="ECO:0000256" key="5">
    <source>
        <dbReference type="ARBA" id="ARBA00023242"/>
    </source>
</evidence>
<dbReference type="PANTHER" id="PTHR14152">
    <property type="entry name" value="SQUAMOUS CELL CARCINOMA ANTIGEN RECOGNISED BY CYTOTOXIC T LYMPHOCYTES"/>
    <property type="match status" value="1"/>
</dbReference>
<comment type="subcellular location">
    <subcellularLocation>
        <location evidence="1">Nucleus</location>
    </subcellularLocation>
</comment>
<feature type="compositionally biased region" description="Acidic residues" evidence="8">
    <location>
        <begin position="55"/>
        <end position="70"/>
    </location>
</feature>
<feature type="region of interest" description="Disordered" evidence="8">
    <location>
        <begin position="36"/>
        <end position="76"/>
    </location>
</feature>
<keyword evidence="5" id="KW-0539">Nucleus</keyword>
<dbReference type="GO" id="GO:0046540">
    <property type="term" value="C:U4/U6 x U5 tri-snRNP complex"/>
    <property type="evidence" value="ECO:0007669"/>
    <property type="project" value="TreeGrafter"/>
</dbReference>
<dbReference type="PANTHER" id="PTHR14152:SF5">
    <property type="entry name" value="U4_U6.U5 TRI-SNRNP-ASSOCIATED PROTEIN 1"/>
    <property type="match status" value="1"/>
</dbReference>